<feature type="transmembrane region" description="Helical" evidence="2">
    <location>
        <begin position="142"/>
        <end position="165"/>
    </location>
</feature>
<dbReference type="Proteomes" id="UP000199400">
    <property type="component" value="Unassembled WGS sequence"/>
</dbReference>
<keyword evidence="4" id="KW-1185">Reference proteome</keyword>
<evidence type="ECO:0000256" key="1">
    <source>
        <dbReference type="SAM" id="MobiDB-lite"/>
    </source>
</evidence>
<feature type="region of interest" description="Disordered" evidence="1">
    <location>
        <begin position="173"/>
        <end position="199"/>
    </location>
</feature>
<keyword evidence="2" id="KW-0812">Transmembrane</keyword>
<dbReference type="RefSeq" id="WP_096327303.1">
    <property type="nucleotide sequence ID" value="NZ_FOMX01000020.1"/>
</dbReference>
<sequence>MRPLIYIALGWLLLAAVGGLGQTLGLTVMLPATSAALVAHVVFGRELSLPSGLWVAVSLGYLEDMAQGTPIGLLSLAYGLSCCALVWSSRRLAVEGPIARALAAGVAAALVDLVTFALLFSARRRLGVETEALVAGLLQARWHALATVLAAPGVFVLAELALGAWDRAFGRRPRPARRSPLQARNAGPPLEESDPSDWT</sequence>
<feature type="transmembrane region" description="Helical" evidence="2">
    <location>
        <begin position="101"/>
        <end position="122"/>
    </location>
</feature>
<proteinExistence type="predicted"/>
<protein>
    <recommendedName>
        <fullName evidence="5">Rod shape-determining protein MreD</fullName>
    </recommendedName>
</protein>
<organism evidence="3 4">
    <name type="scientific">Nannocystis exedens</name>
    <dbReference type="NCBI Taxonomy" id="54"/>
    <lineage>
        <taxon>Bacteria</taxon>
        <taxon>Pseudomonadati</taxon>
        <taxon>Myxococcota</taxon>
        <taxon>Polyangia</taxon>
        <taxon>Nannocystales</taxon>
        <taxon>Nannocystaceae</taxon>
        <taxon>Nannocystis</taxon>
    </lineage>
</organism>
<dbReference type="OrthoDB" id="9833882at2"/>
<evidence type="ECO:0000313" key="3">
    <source>
        <dbReference type="EMBL" id="SFE81908.1"/>
    </source>
</evidence>
<name>A0A1I2DN76_9BACT</name>
<keyword evidence="2" id="KW-0472">Membrane</keyword>
<keyword evidence="2" id="KW-1133">Transmembrane helix</keyword>
<accession>A0A1I2DN76</accession>
<gene>
    <name evidence="3" type="ORF">SAMN02745121_05630</name>
</gene>
<feature type="transmembrane region" description="Helical" evidence="2">
    <location>
        <begin position="71"/>
        <end position="89"/>
    </location>
</feature>
<dbReference type="STRING" id="54.SAMN02745121_05630"/>
<reference evidence="4" key="1">
    <citation type="submission" date="2016-10" db="EMBL/GenBank/DDBJ databases">
        <authorList>
            <person name="Varghese N."/>
            <person name="Submissions S."/>
        </authorList>
    </citation>
    <scope>NUCLEOTIDE SEQUENCE [LARGE SCALE GENOMIC DNA]</scope>
    <source>
        <strain evidence="4">ATCC 25963</strain>
    </source>
</reference>
<evidence type="ECO:0000313" key="4">
    <source>
        <dbReference type="Proteomes" id="UP000199400"/>
    </source>
</evidence>
<evidence type="ECO:0000256" key="2">
    <source>
        <dbReference type="SAM" id="Phobius"/>
    </source>
</evidence>
<dbReference type="EMBL" id="FOMX01000020">
    <property type="protein sequence ID" value="SFE81908.1"/>
    <property type="molecule type" value="Genomic_DNA"/>
</dbReference>
<evidence type="ECO:0008006" key="5">
    <source>
        <dbReference type="Google" id="ProtNLM"/>
    </source>
</evidence>
<dbReference type="AlphaFoldDB" id="A0A1I2DN76"/>